<sequence>MLLLMLGTNDLKARFSVTPADIASALQVLLDEIRRCNAGPNGGQPELIVMAPAPIEEVGSLGEIFVGGAAKSRELAARYRQVAEAQGATFVDAGAIIRVSPVDGVHFEADQHRRLGEHLVGVVRGVAGD</sequence>
<dbReference type="SUPFAM" id="SSF52266">
    <property type="entry name" value="SGNH hydrolase"/>
    <property type="match status" value="1"/>
</dbReference>
<accession>A0AAJ2BSU3</accession>
<proteinExistence type="predicted"/>
<protein>
    <submittedName>
        <fullName evidence="2">Lysophospholipase L1-like esterase</fullName>
    </submittedName>
</protein>
<organism evidence="2 3">
    <name type="scientific">Pseudomonas oryzihabitans</name>
    <dbReference type="NCBI Taxonomy" id="47885"/>
    <lineage>
        <taxon>Bacteria</taxon>
        <taxon>Pseudomonadati</taxon>
        <taxon>Pseudomonadota</taxon>
        <taxon>Gammaproteobacteria</taxon>
        <taxon>Pseudomonadales</taxon>
        <taxon>Pseudomonadaceae</taxon>
        <taxon>Pseudomonas</taxon>
    </lineage>
</organism>
<evidence type="ECO:0000313" key="2">
    <source>
        <dbReference type="EMBL" id="MDR6232343.1"/>
    </source>
</evidence>
<evidence type="ECO:0000313" key="3">
    <source>
        <dbReference type="Proteomes" id="UP001268036"/>
    </source>
</evidence>
<dbReference type="GO" id="GO:0016788">
    <property type="term" value="F:hydrolase activity, acting on ester bonds"/>
    <property type="evidence" value="ECO:0007669"/>
    <property type="project" value="UniProtKB-ARBA"/>
</dbReference>
<feature type="domain" description="SGNH hydrolase-type esterase" evidence="1">
    <location>
        <begin position="2"/>
        <end position="113"/>
    </location>
</feature>
<dbReference type="Pfam" id="PF13472">
    <property type="entry name" value="Lipase_GDSL_2"/>
    <property type="match status" value="1"/>
</dbReference>
<comment type="caution">
    <text evidence="2">The sequence shown here is derived from an EMBL/GenBank/DDBJ whole genome shotgun (WGS) entry which is preliminary data.</text>
</comment>
<dbReference type="AlphaFoldDB" id="A0AAJ2BSU3"/>
<gene>
    <name evidence="2" type="ORF">QE440_000084</name>
</gene>
<dbReference type="InterPro" id="IPR013830">
    <property type="entry name" value="SGNH_hydro"/>
</dbReference>
<dbReference type="EMBL" id="JAVJAF010000001">
    <property type="protein sequence ID" value="MDR6232343.1"/>
    <property type="molecule type" value="Genomic_DNA"/>
</dbReference>
<evidence type="ECO:0000259" key="1">
    <source>
        <dbReference type="Pfam" id="PF13472"/>
    </source>
</evidence>
<dbReference type="Proteomes" id="UP001268036">
    <property type="component" value="Unassembled WGS sequence"/>
</dbReference>
<dbReference type="RefSeq" id="WP_309754090.1">
    <property type="nucleotide sequence ID" value="NZ_JAVJAF010000001.1"/>
</dbReference>
<name>A0AAJ2BSU3_9PSED</name>
<dbReference type="InterPro" id="IPR036514">
    <property type="entry name" value="SGNH_hydro_sf"/>
</dbReference>
<dbReference type="Gene3D" id="3.40.50.1110">
    <property type="entry name" value="SGNH hydrolase"/>
    <property type="match status" value="1"/>
</dbReference>
<reference evidence="2" key="1">
    <citation type="submission" date="2023-08" db="EMBL/GenBank/DDBJ databases">
        <title>Functional and genomic diversity of the sorghum phyllosphere microbiome.</title>
        <authorList>
            <person name="Shade A."/>
        </authorList>
    </citation>
    <scope>NUCLEOTIDE SEQUENCE</scope>
    <source>
        <strain evidence="2">SORGH_AS_0201</strain>
    </source>
</reference>